<evidence type="ECO:0000313" key="3">
    <source>
        <dbReference type="Proteomes" id="UP000076881"/>
    </source>
</evidence>
<dbReference type="Proteomes" id="UP000076881">
    <property type="component" value="Unassembled WGS sequence"/>
</dbReference>
<evidence type="ECO:0000256" key="1">
    <source>
        <dbReference type="ARBA" id="ARBA00022679"/>
    </source>
</evidence>
<dbReference type="GO" id="GO:0016747">
    <property type="term" value="F:acyltransferase activity, transferring groups other than amino-acyl groups"/>
    <property type="evidence" value="ECO:0007669"/>
    <property type="project" value="TreeGrafter"/>
</dbReference>
<dbReference type="PANTHER" id="PTHR31642:SF310">
    <property type="entry name" value="FATTY ALCOHOL:CAFFEOYL-COA ACYLTRANSFERASE"/>
    <property type="match status" value="1"/>
</dbReference>
<reference evidence="2 3" key="1">
    <citation type="journal article" date="2016" name="Genome Biol. Evol.">
        <title>Divergent and convergent evolution of fungal pathogenicity.</title>
        <authorList>
            <person name="Shang Y."/>
            <person name="Xiao G."/>
            <person name="Zheng P."/>
            <person name="Cen K."/>
            <person name="Zhan S."/>
            <person name="Wang C."/>
        </authorList>
    </citation>
    <scope>NUCLEOTIDE SEQUENCE [LARGE SCALE GENOMIC DNA]</scope>
    <source>
        <strain evidence="2 3">RCEF 1005</strain>
    </source>
</reference>
<dbReference type="InterPro" id="IPR023213">
    <property type="entry name" value="CAT-like_dom_sf"/>
</dbReference>
<keyword evidence="1 2" id="KW-0808">Transferase</keyword>
<accession>A0A168J9J8</accession>
<dbReference type="OrthoDB" id="21502at2759"/>
<dbReference type="STRING" id="1081108.A0A168J9J8"/>
<sequence length="507" mass="55978">MKAVRQWLFAAEAVNDKKSIVDEPDVYPVHSLDRMAEYQKFVATVMYFNDALDADMLNASLVKLLETGDWKKLGGRLKKDVNGRLQLHVPPRFSAEQPAVAYTHECLTEMKISDHPVAKSLPTHTHVPSLQPLPERGALRTLQVRPDFPASLDDLMAEDLPPLSLHVHTFQDATVVGLSWPHLLMDGVGRSALMKSWSLVMAGQEDKVPPVAGARHDVLSGLPAGASDQDEFFANKGLLRGVRLAKVLLYWGWAKLAGPGKVIRSMYLPKEIYDMLVGGIKEQVSLVQGQTGTKRYISESDAITAWVTRQVALSEPRPRPVTIMSLFNGRYALKQHLDPDAVYLQNMVLINYTTLSAEEARDAVAPLALACKAQLSEQTSESRALGFIQWISKRVDKTKHTVPLCGGEDSVLLCCNSLIRADLIRETRFAPAVLRAGEAAETRRNPAGSMINFFYGLPNEPTQFINGFNILGKDHSGGTWFAGNLAPQVWEALEYEVKQLGEGKSSS</sequence>
<protein>
    <submittedName>
        <fullName evidence="2">Chloramphenicol acetyltransferase-like domain protein</fullName>
    </submittedName>
</protein>
<name>A0A168J9J8_CORDF</name>
<keyword evidence="3" id="KW-1185">Reference proteome</keyword>
<evidence type="ECO:0000313" key="2">
    <source>
        <dbReference type="EMBL" id="OAA80163.1"/>
    </source>
</evidence>
<proteinExistence type="predicted"/>
<comment type="caution">
    <text evidence="2">The sequence shown here is derived from an EMBL/GenBank/DDBJ whole genome shotgun (WGS) entry which is preliminary data.</text>
</comment>
<dbReference type="InterPro" id="IPR050317">
    <property type="entry name" value="Plant_Fungal_Acyltransferase"/>
</dbReference>
<dbReference type="AlphaFoldDB" id="A0A168J9J8"/>
<dbReference type="EMBL" id="AZHF01000002">
    <property type="protein sequence ID" value="OAA80163.1"/>
    <property type="molecule type" value="Genomic_DNA"/>
</dbReference>
<dbReference type="PANTHER" id="PTHR31642">
    <property type="entry name" value="TRICHOTHECENE 3-O-ACETYLTRANSFERASE"/>
    <property type="match status" value="1"/>
</dbReference>
<organism evidence="2 3">
    <name type="scientific">Akanthomyces lecanii RCEF 1005</name>
    <dbReference type="NCBI Taxonomy" id="1081108"/>
    <lineage>
        <taxon>Eukaryota</taxon>
        <taxon>Fungi</taxon>
        <taxon>Dikarya</taxon>
        <taxon>Ascomycota</taxon>
        <taxon>Pezizomycotina</taxon>
        <taxon>Sordariomycetes</taxon>
        <taxon>Hypocreomycetidae</taxon>
        <taxon>Hypocreales</taxon>
        <taxon>Cordycipitaceae</taxon>
        <taxon>Akanthomyces</taxon>
        <taxon>Cordyceps confragosa</taxon>
    </lineage>
</organism>
<dbReference type="Gene3D" id="3.30.559.10">
    <property type="entry name" value="Chloramphenicol acetyltransferase-like domain"/>
    <property type="match status" value="2"/>
</dbReference>
<gene>
    <name evidence="2" type="ORF">LEL_03649</name>
</gene>